<accession>A0A061RW18</accession>
<organism evidence="2">
    <name type="scientific">Tetraselmis sp. GSL018</name>
    <dbReference type="NCBI Taxonomy" id="582737"/>
    <lineage>
        <taxon>Eukaryota</taxon>
        <taxon>Viridiplantae</taxon>
        <taxon>Chlorophyta</taxon>
        <taxon>core chlorophytes</taxon>
        <taxon>Chlorodendrophyceae</taxon>
        <taxon>Chlorodendrales</taxon>
        <taxon>Chlorodendraceae</taxon>
        <taxon>Tetraselmis</taxon>
    </lineage>
</organism>
<evidence type="ECO:0000313" key="2">
    <source>
        <dbReference type="EMBL" id="JAC76113.1"/>
    </source>
</evidence>
<protein>
    <submittedName>
        <fullName evidence="2">Uncharacterized protein</fullName>
    </submittedName>
</protein>
<feature type="region of interest" description="Disordered" evidence="1">
    <location>
        <begin position="156"/>
        <end position="177"/>
    </location>
</feature>
<dbReference type="AlphaFoldDB" id="A0A061RW18"/>
<name>A0A061RW18_9CHLO</name>
<evidence type="ECO:0000256" key="1">
    <source>
        <dbReference type="SAM" id="MobiDB-lite"/>
    </source>
</evidence>
<proteinExistence type="predicted"/>
<sequence>SSHHKVAVAPTLSSRKGNSSLLGSGLGFEQYVLLGYFGSTAPRNLISRSERFMATNGTELSSNILKGNFPKSCDNDIRSSPRLGLASQSASYETVAQVQNIRFLSEPTCRSRRSSRAGMSQAESEICSTYDRETSNAFLKKVKNIGSFMHSLPGKRRTVSSVRSESDGSRNSVAKSPGLGFTAAQLENLLKPSWKDSRETTDDGLQFLCGPLLTIYNEAKLRRPERYRATEWNEAMLQNLNWPSYRAEFSGLVSFWQAILIAAERINRAMDALQDLTTRETVPPWMVENVSLCMGQLINTIGLSWHGHHVKNLSKLNDATCRAINRQSLLRRHEIVQKKLWAIHNLFQENRWRHSVLSSTIARAHEDYEKFYVYLLQTVQIILEDALFFYRCNLTEWNVSCVGDAADLVSRSMDMDLLNTAVAMMAGATPKQQRMKRFRAMGYTWLSAVVTIFFGARKFEREFARPLRDVVARARRVEAANIVQASFVSLSDMSRLRGRMTSRVQPT</sequence>
<feature type="compositionally biased region" description="Polar residues" evidence="1">
    <location>
        <begin position="159"/>
        <end position="174"/>
    </location>
</feature>
<feature type="non-terminal residue" evidence="2">
    <location>
        <position position="1"/>
    </location>
</feature>
<dbReference type="EMBL" id="GBEZ01009479">
    <property type="protein sequence ID" value="JAC76113.1"/>
    <property type="molecule type" value="Transcribed_RNA"/>
</dbReference>
<reference evidence="2" key="1">
    <citation type="submission" date="2014-05" db="EMBL/GenBank/DDBJ databases">
        <title>The transcriptome of the halophilic microalga Tetraselmis sp. GSL018 isolated from the Great Salt Lake, Utah.</title>
        <authorList>
            <person name="Jinkerson R.E."/>
            <person name="D'Adamo S."/>
            <person name="Posewitz M.C."/>
        </authorList>
    </citation>
    <scope>NUCLEOTIDE SEQUENCE</scope>
    <source>
        <strain evidence="2">GSL018</strain>
    </source>
</reference>
<gene>
    <name evidence="2" type="ORF">TSPGSL018_21133</name>
</gene>